<evidence type="ECO:0000256" key="2">
    <source>
        <dbReference type="SAM" id="MobiDB-lite"/>
    </source>
</evidence>
<evidence type="ECO:0000256" key="3">
    <source>
        <dbReference type="SAM" id="SignalP"/>
    </source>
</evidence>
<comment type="caution">
    <text evidence="5">The sequence shown here is derived from an EMBL/GenBank/DDBJ whole genome shotgun (WGS) entry which is preliminary data.</text>
</comment>
<sequence>MIRFCTYLFCLLGGLSLPASAQSATAFSVSDSTLYLKKTFTFRRDYTLPYRMLEPLEKDTKMKYPLVVVLHGAGEKGTDNERQLLNGGDVFASLDNRLRFQSYVVFPQCPKPDNWTTFGFLKNPGEEIQLGKYDKQASEPLRATLALIDRLIADKHIDRNRVYIVGLSMGGFGALEALSMRPGLFAAAVPVCGGGDTTAVDKYARKVPLWLFHSQDDPIIPVGLSRAIANRLRTLKAEPQYTEYENAGRSSWRDAFADSTLLPWLFSQNRKQSGTKAQQEVPEAPAPLTLRPLK</sequence>
<feature type="domain" description="Phospholipase/carboxylesterase/thioesterase" evidence="4">
    <location>
        <begin position="144"/>
        <end position="257"/>
    </location>
</feature>
<evidence type="ECO:0000313" key="6">
    <source>
        <dbReference type="Proteomes" id="UP000664628"/>
    </source>
</evidence>
<dbReference type="Gene3D" id="3.40.50.1820">
    <property type="entry name" value="alpha/beta hydrolase"/>
    <property type="match status" value="1"/>
</dbReference>
<feature type="signal peptide" evidence="3">
    <location>
        <begin position="1"/>
        <end position="21"/>
    </location>
</feature>
<dbReference type="PANTHER" id="PTHR43037">
    <property type="entry name" value="UNNAMED PRODUCT-RELATED"/>
    <property type="match status" value="1"/>
</dbReference>
<dbReference type="Pfam" id="PF02230">
    <property type="entry name" value="Abhydrolase_2"/>
    <property type="match status" value="1"/>
</dbReference>
<dbReference type="Proteomes" id="UP000664628">
    <property type="component" value="Unassembled WGS sequence"/>
</dbReference>
<name>A0ABS3JKH1_9BACT</name>
<dbReference type="SUPFAM" id="SSF53474">
    <property type="entry name" value="alpha/beta-Hydrolases"/>
    <property type="match status" value="1"/>
</dbReference>
<organism evidence="5 6">
    <name type="scientific">Fibrella forsythiae</name>
    <dbReference type="NCBI Taxonomy" id="2817061"/>
    <lineage>
        <taxon>Bacteria</taxon>
        <taxon>Pseudomonadati</taxon>
        <taxon>Bacteroidota</taxon>
        <taxon>Cytophagia</taxon>
        <taxon>Cytophagales</taxon>
        <taxon>Spirosomataceae</taxon>
        <taxon>Fibrella</taxon>
    </lineage>
</organism>
<feature type="region of interest" description="Disordered" evidence="2">
    <location>
        <begin position="270"/>
        <end position="294"/>
    </location>
</feature>
<accession>A0ABS3JKH1</accession>
<protein>
    <submittedName>
        <fullName evidence="5">Prolyl oligopeptidase family serine peptidase</fullName>
    </submittedName>
</protein>
<evidence type="ECO:0000259" key="4">
    <source>
        <dbReference type="Pfam" id="PF02230"/>
    </source>
</evidence>
<feature type="chain" id="PRO_5045993386" evidence="3">
    <location>
        <begin position="22"/>
        <end position="294"/>
    </location>
</feature>
<dbReference type="InterPro" id="IPR029058">
    <property type="entry name" value="AB_hydrolase_fold"/>
</dbReference>
<reference evidence="5 6" key="1">
    <citation type="submission" date="2021-03" db="EMBL/GenBank/DDBJ databases">
        <title>Fibrella sp. HMF5405 genome sequencing and assembly.</title>
        <authorList>
            <person name="Kang H."/>
            <person name="Kim H."/>
            <person name="Bae S."/>
            <person name="Joh K."/>
        </authorList>
    </citation>
    <scope>NUCLEOTIDE SEQUENCE [LARGE SCALE GENOMIC DNA]</scope>
    <source>
        <strain evidence="5 6">HMF5405</strain>
    </source>
</reference>
<dbReference type="PANTHER" id="PTHR43037:SF1">
    <property type="entry name" value="BLL1128 PROTEIN"/>
    <property type="match status" value="1"/>
</dbReference>
<proteinExistence type="predicted"/>
<keyword evidence="1 3" id="KW-0732">Signal</keyword>
<keyword evidence="6" id="KW-1185">Reference proteome</keyword>
<dbReference type="EMBL" id="JAFMYW010000005">
    <property type="protein sequence ID" value="MBO0950512.1"/>
    <property type="molecule type" value="Genomic_DNA"/>
</dbReference>
<gene>
    <name evidence="5" type="ORF">J2I46_18090</name>
</gene>
<dbReference type="RefSeq" id="WP_207330459.1">
    <property type="nucleotide sequence ID" value="NZ_JAFMYW010000005.1"/>
</dbReference>
<evidence type="ECO:0000313" key="5">
    <source>
        <dbReference type="EMBL" id="MBO0950512.1"/>
    </source>
</evidence>
<evidence type="ECO:0000256" key="1">
    <source>
        <dbReference type="ARBA" id="ARBA00022729"/>
    </source>
</evidence>
<dbReference type="InterPro" id="IPR003140">
    <property type="entry name" value="PLipase/COase/thioEstase"/>
</dbReference>
<dbReference type="InterPro" id="IPR050955">
    <property type="entry name" value="Plant_Biomass_Hydrol_Est"/>
</dbReference>